<comment type="caution">
    <text evidence="1">The sequence shown here is derived from an EMBL/GenBank/DDBJ whole genome shotgun (WGS) entry which is preliminary data.</text>
</comment>
<protein>
    <submittedName>
        <fullName evidence="1">Uncharacterized protein</fullName>
    </submittedName>
</protein>
<accession>A0ABD6BT74</accession>
<gene>
    <name evidence="1" type="ORF">ACFSAU_12380</name>
</gene>
<dbReference type="EMBL" id="JBHUCZ010000010">
    <property type="protein sequence ID" value="MFD1568289.1"/>
    <property type="molecule type" value="Genomic_DNA"/>
</dbReference>
<sequence>MTDDPAVYDHYRLTDGDGSGPTFRVVGFDDADEQVTLLRVTDAGGNRRATGELRHVGRERLAREFEAVGDPGPRFETPDYLGGLAVLAGAAVAVHPAGDPLAGALLVVAGGYVLWRRH</sequence>
<proteinExistence type="predicted"/>
<dbReference type="AlphaFoldDB" id="A0ABD6BT74"/>
<keyword evidence="2" id="KW-1185">Reference proteome</keyword>
<evidence type="ECO:0000313" key="2">
    <source>
        <dbReference type="Proteomes" id="UP001597139"/>
    </source>
</evidence>
<evidence type="ECO:0000313" key="1">
    <source>
        <dbReference type="EMBL" id="MFD1568289.1"/>
    </source>
</evidence>
<reference evidence="1 2" key="1">
    <citation type="journal article" date="2019" name="Int. J. Syst. Evol. Microbiol.">
        <title>The Global Catalogue of Microorganisms (GCM) 10K type strain sequencing project: providing services to taxonomists for standard genome sequencing and annotation.</title>
        <authorList>
            <consortium name="The Broad Institute Genomics Platform"/>
            <consortium name="The Broad Institute Genome Sequencing Center for Infectious Disease"/>
            <person name="Wu L."/>
            <person name="Ma J."/>
        </authorList>
    </citation>
    <scope>NUCLEOTIDE SEQUENCE [LARGE SCALE GENOMIC DNA]</scope>
    <source>
        <strain evidence="1 2">CGMCC 1.12859</strain>
    </source>
</reference>
<dbReference type="Proteomes" id="UP001597139">
    <property type="component" value="Unassembled WGS sequence"/>
</dbReference>
<name>A0ABD6BT74_9EURY</name>
<organism evidence="1 2">
    <name type="scientific">Halolamina litorea</name>
    <dbReference type="NCBI Taxonomy" id="1515593"/>
    <lineage>
        <taxon>Archaea</taxon>
        <taxon>Methanobacteriati</taxon>
        <taxon>Methanobacteriota</taxon>
        <taxon>Stenosarchaea group</taxon>
        <taxon>Halobacteria</taxon>
        <taxon>Halobacteriales</taxon>
        <taxon>Haloferacaceae</taxon>
    </lineage>
</organism>
<dbReference type="RefSeq" id="WP_267647701.1">
    <property type="nucleotide sequence ID" value="NZ_JANHGR010000002.1"/>
</dbReference>